<reference evidence="1 2" key="1">
    <citation type="journal article" date="2022" name="Plant J.">
        <title>Chromosome-level genome of Camellia lanceoleosa provides a valuable resource for understanding genome evolution and self-incompatibility.</title>
        <authorList>
            <person name="Gong W."/>
            <person name="Xiao S."/>
            <person name="Wang L."/>
            <person name="Liao Z."/>
            <person name="Chang Y."/>
            <person name="Mo W."/>
            <person name="Hu G."/>
            <person name="Li W."/>
            <person name="Zhao G."/>
            <person name="Zhu H."/>
            <person name="Hu X."/>
            <person name="Ji K."/>
            <person name="Xiang X."/>
            <person name="Song Q."/>
            <person name="Yuan D."/>
            <person name="Jin S."/>
            <person name="Zhang L."/>
        </authorList>
    </citation>
    <scope>NUCLEOTIDE SEQUENCE [LARGE SCALE GENOMIC DNA]</scope>
    <source>
        <strain evidence="1">SQ_2022a</strain>
    </source>
</reference>
<gene>
    <name evidence="1" type="ORF">LOK49_LG03G01197</name>
</gene>
<organism evidence="1 2">
    <name type="scientific">Camellia lanceoleosa</name>
    <dbReference type="NCBI Taxonomy" id="1840588"/>
    <lineage>
        <taxon>Eukaryota</taxon>
        <taxon>Viridiplantae</taxon>
        <taxon>Streptophyta</taxon>
        <taxon>Embryophyta</taxon>
        <taxon>Tracheophyta</taxon>
        <taxon>Spermatophyta</taxon>
        <taxon>Magnoliopsida</taxon>
        <taxon>eudicotyledons</taxon>
        <taxon>Gunneridae</taxon>
        <taxon>Pentapetalae</taxon>
        <taxon>asterids</taxon>
        <taxon>Ericales</taxon>
        <taxon>Theaceae</taxon>
        <taxon>Camellia</taxon>
    </lineage>
</organism>
<keyword evidence="2" id="KW-1185">Reference proteome</keyword>
<protein>
    <submittedName>
        <fullName evidence="1">Uncharacterized protein</fullName>
    </submittedName>
</protein>
<dbReference type="EMBL" id="CM045763">
    <property type="protein sequence ID" value="KAI8023062.1"/>
    <property type="molecule type" value="Genomic_DNA"/>
</dbReference>
<evidence type="ECO:0000313" key="1">
    <source>
        <dbReference type="EMBL" id="KAI8023062.1"/>
    </source>
</evidence>
<name>A0ACC0ICL7_9ERIC</name>
<dbReference type="Proteomes" id="UP001060215">
    <property type="component" value="Chromosome 6"/>
</dbReference>
<accession>A0ACC0ICL7</accession>
<evidence type="ECO:0000313" key="2">
    <source>
        <dbReference type="Proteomes" id="UP001060215"/>
    </source>
</evidence>
<sequence length="308" mass="34382">MTTLKSNKKTYNDKKKAKHQEVDFLMTTLNSTVALLLQHAWTLLQVEKLIKELPSMLADLSSGYLNSAEKDHLSNGISFQHTDNGTNPREAQSMLLERIASEMNQLKFYITHAQEELRPYFSLPVVIDGFFNLLKMLFDICSKKSHSKSISSLLSKLISSVFRSNKKVVLSILELSRSLSRGQCCIHQEHISCFLLPKIIELQLPSFFNNFDPRAAAANFPSGAQAYLAGLTFTLAVSPCSTPVLATLLGYVAASKSLLSFRKFSAWINPMSGQMLTIMFLRVWLSGAFLLGGGIYTLLDRLFPVTMA</sequence>
<proteinExistence type="predicted"/>
<comment type="caution">
    <text evidence="1">The sequence shown here is derived from an EMBL/GenBank/DDBJ whole genome shotgun (WGS) entry which is preliminary data.</text>
</comment>